<reference evidence="2" key="1">
    <citation type="submission" date="2022-07" db="EMBL/GenBank/DDBJ databases">
        <title>Genome Sequence of Agrocybe chaxingu.</title>
        <authorList>
            <person name="Buettner E."/>
        </authorList>
    </citation>
    <scope>NUCLEOTIDE SEQUENCE</scope>
    <source>
        <strain evidence="2">MP-N11</strain>
    </source>
</reference>
<keyword evidence="3" id="KW-1185">Reference proteome</keyword>
<gene>
    <name evidence="2" type="ORF">NLJ89_g8356</name>
</gene>
<dbReference type="AlphaFoldDB" id="A0A9W8JVI0"/>
<dbReference type="EMBL" id="JANKHO010001119">
    <property type="protein sequence ID" value="KAJ3503601.1"/>
    <property type="molecule type" value="Genomic_DNA"/>
</dbReference>
<dbReference type="Proteomes" id="UP001148786">
    <property type="component" value="Unassembled WGS sequence"/>
</dbReference>
<name>A0A9W8JVI0_9AGAR</name>
<organism evidence="2 3">
    <name type="scientific">Agrocybe chaxingu</name>
    <dbReference type="NCBI Taxonomy" id="84603"/>
    <lineage>
        <taxon>Eukaryota</taxon>
        <taxon>Fungi</taxon>
        <taxon>Dikarya</taxon>
        <taxon>Basidiomycota</taxon>
        <taxon>Agaricomycotina</taxon>
        <taxon>Agaricomycetes</taxon>
        <taxon>Agaricomycetidae</taxon>
        <taxon>Agaricales</taxon>
        <taxon>Agaricineae</taxon>
        <taxon>Strophariaceae</taxon>
        <taxon>Agrocybe</taxon>
    </lineage>
</organism>
<dbReference type="OrthoDB" id="10261782at2759"/>
<accession>A0A9W8JVI0</accession>
<proteinExistence type="predicted"/>
<sequence>MKATQSVFLAFVACVVRAARIPFDGSSVQEVFRNDPFNSHTRAGAWNLTDESIRNSTSNFIFDTANTLLQHWTHTRYRNGEPTTSIFSLSFLIAFSRAQPRPWDRPRRHPPLPRNVQA</sequence>
<comment type="caution">
    <text evidence="2">The sequence shown here is derived from an EMBL/GenBank/DDBJ whole genome shotgun (WGS) entry which is preliminary data.</text>
</comment>
<protein>
    <submittedName>
        <fullName evidence="2">Uncharacterized protein</fullName>
    </submittedName>
</protein>
<evidence type="ECO:0000313" key="3">
    <source>
        <dbReference type="Proteomes" id="UP001148786"/>
    </source>
</evidence>
<feature type="signal peptide" evidence="1">
    <location>
        <begin position="1"/>
        <end position="18"/>
    </location>
</feature>
<evidence type="ECO:0000256" key="1">
    <source>
        <dbReference type="SAM" id="SignalP"/>
    </source>
</evidence>
<keyword evidence="1" id="KW-0732">Signal</keyword>
<feature type="chain" id="PRO_5040851381" evidence="1">
    <location>
        <begin position="19"/>
        <end position="118"/>
    </location>
</feature>
<evidence type="ECO:0000313" key="2">
    <source>
        <dbReference type="EMBL" id="KAJ3503601.1"/>
    </source>
</evidence>